<dbReference type="GO" id="GO:0030544">
    <property type="term" value="F:Hsp70 protein binding"/>
    <property type="evidence" value="ECO:0007669"/>
    <property type="project" value="TreeGrafter"/>
</dbReference>
<dbReference type="InterPro" id="IPR052972">
    <property type="entry name" value="Sacsin_chaperone_reg"/>
</dbReference>
<dbReference type="AlphaFoldDB" id="A0A8H4B4W5"/>
<keyword evidence="2" id="KW-1185">Reference proteome</keyword>
<dbReference type="EMBL" id="WTPW01000014">
    <property type="protein sequence ID" value="KAF0560058.1"/>
    <property type="molecule type" value="Genomic_DNA"/>
</dbReference>
<gene>
    <name evidence="1" type="ORF">F8M41_003392</name>
</gene>
<sequence>MNKRESDITYQIDFCQESTQNGTKIRSKWQVVNYIANKNDEKYKEFYANARDCKFIPVVGLAARIDEVSKNKGRLYCFLPLPDMENNFSISINDCFAVSKNRRHLEILISIDLNVINQLDDDMQVFRGPLGYLSIKNRYLIDEYFEKSPKLPELIAKLEIPILIIPKLIVTKLKESTLNLNYIIPEIVCKYIRKMNKQLNDIDYNEKLLLLGYILKVKHVYKLHRLSLLLINNETFTKTFYVASKEEHSLIEETFKEKIVNNIIGEELSSILRNHAKNNEDVNIEIHSESEFANILNKNIMFYDVKCSESSDEVIIEGNKKE</sequence>
<evidence type="ECO:0000313" key="2">
    <source>
        <dbReference type="Proteomes" id="UP000439903"/>
    </source>
</evidence>
<evidence type="ECO:0000313" key="1">
    <source>
        <dbReference type="EMBL" id="KAF0560058.1"/>
    </source>
</evidence>
<organism evidence="1 2">
    <name type="scientific">Gigaspora margarita</name>
    <dbReference type="NCBI Taxonomy" id="4874"/>
    <lineage>
        <taxon>Eukaryota</taxon>
        <taxon>Fungi</taxon>
        <taxon>Fungi incertae sedis</taxon>
        <taxon>Mucoromycota</taxon>
        <taxon>Glomeromycotina</taxon>
        <taxon>Glomeromycetes</taxon>
        <taxon>Diversisporales</taxon>
        <taxon>Gigasporaceae</taxon>
        <taxon>Gigaspora</taxon>
    </lineage>
</organism>
<dbReference type="PANTHER" id="PTHR15600">
    <property type="entry name" value="SACSIN"/>
    <property type="match status" value="1"/>
</dbReference>
<dbReference type="OrthoDB" id="2440856at2759"/>
<name>A0A8H4B4W5_GIGMA</name>
<accession>A0A8H4B4W5</accession>
<comment type="caution">
    <text evidence="1">The sequence shown here is derived from an EMBL/GenBank/DDBJ whole genome shotgun (WGS) entry which is preliminary data.</text>
</comment>
<dbReference type="Proteomes" id="UP000439903">
    <property type="component" value="Unassembled WGS sequence"/>
</dbReference>
<dbReference type="PANTHER" id="PTHR15600:SF42">
    <property type="entry name" value="SACSIN"/>
    <property type="match status" value="1"/>
</dbReference>
<reference evidence="1 2" key="1">
    <citation type="journal article" date="2019" name="Environ. Microbiol.">
        <title>At the nexus of three kingdoms: the genome of the mycorrhizal fungus Gigaspora margarita provides insights into plant, endobacterial and fungal interactions.</title>
        <authorList>
            <person name="Venice F."/>
            <person name="Ghignone S."/>
            <person name="Salvioli di Fossalunga A."/>
            <person name="Amselem J."/>
            <person name="Novero M."/>
            <person name="Xianan X."/>
            <person name="Sedzielewska Toro K."/>
            <person name="Morin E."/>
            <person name="Lipzen A."/>
            <person name="Grigoriev I.V."/>
            <person name="Henrissat B."/>
            <person name="Martin F.M."/>
            <person name="Bonfante P."/>
        </authorList>
    </citation>
    <scope>NUCLEOTIDE SEQUENCE [LARGE SCALE GENOMIC DNA]</scope>
    <source>
        <strain evidence="1 2">BEG34</strain>
    </source>
</reference>
<protein>
    <submittedName>
        <fullName evidence="1">Putative Sacsin</fullName>
    </submittedName>
</protein>
<proteinExistence type="predicted"/>